<dbReference type="FunFam" id="1.20.1720.10:FF:000012">
    <property type="entry name" value="MFS toxin efflux pump (AflT)"/>
    <property type="match status" value="1"/>
</dbReference>
<dbReference type="EMBL" id="JAPZBQ010000003">
    <property type="protein sequence ID" value="KAJ5339329.1"/>
    <property type="molecule type" value="Genomic_DNA"/>
</dbReference>
<dbReference type="InterPro" id="IPR011701">
    <property type="entry name" value="MFS"/>
</dbReference>
<feature type="transmembrane region" description="Helical" evidence="7">
    <location>
        <begin position="531"/>
        <end position="553"/>
    </location>
</feature>
<dbReference type="FunFam" id="1.20.1250.20:FF:000196">
    <property type="entry name" value="MFS toxin efflux pump (AflT)"/>
    <property type="match status" value="1"/>
</dbReference>
<keyword evidence="4 7" id="KW-1133">Transmembrane helix</keyword>
<name>A0A9W9QMQ5_PENBR</name>
<dbReference type="InterPro" id="IPR020846">
    <property type="entry name" value="MFS_dom"/>
</dbReference>
<dbReference type="SUPFAM" id="SSF103473">
    <property type="entry name" value="MFS general substrate transporter"/>
    <property type="match status" value="1"/>
</dbReference>
<dbReference type="AlphaFoldDB" id="A0A9W9QMQ5"/>
<reference evidence="9" key="2">
    <citation type="journal article" date="2023" name="IMA Fungus">
        <title>Comparative genomic study of the Penicillium genus elucidates a diverse pangenome and 15 lateral gene transfer events.</title>
        <authorList>
            <person name="Petersen C."/>
            <person name="Sorensen T."/>
            <person name="Nielsen M.R."/>
            <person name="Sondergaard T.E."/>
            <person name="Sorensen J.L."/>
            <person name="Fitzpatrick D.A."/>
            <person name="Frisvad J.C."/>
            <person name="Nielsen K.L."/>
        </authorList>
    </citation>
    <scope>NUCLEOTIDE SEQUENCE</scope>
    <source>
        <strain evidence="9">IBT 35673</strain>
    </source>
</reference>
<evidence type="ECO:0000256" key="5">
    <source>
        <dbReference type="ARBA" id="ARBA00023136"/>
    </source>
</evidence>
<feature type="transmembrane region" description="Helical" evidence="7">
    <location>
        <begin position="334"/>
        <end position="353"/>
    </location>
</feature>
<evidence type="ECO:0000256" key="7">
    <source>
        <dbReference type="SAM" id="Phobius"/>
    </source>
</evidence>
<protein>
    <submittedName>
        <fullName evidence="9">Major facilitator superfamily domain general substrate transporter</fullName>
    </submittedName>
</protein>
<feature type="domain" description="Major facilitator superfamily (MFS) profile" evidence="8">
    <location>
        <begin position="140"/>
        <end position="627"/>
    </location>
</feature>
<feature type="transmembrane region" description="Helical" evidence="7">
    <location>
        <begin position="493"/>
        <end position="511"/>
    </location>
</feature>
<dbReference type="GO" id="GO:0005886">
    <property type="term" value="C:plasma membrane"/>
    <property type="evidence" value="ECO:0007669"/>
    <property type="project" value="TreeGrafter"/>
</dbReference>
<evidence type="ECO:0000256" key="4">
    <source>
        <dbReference type="ARBA" id="ARBA00022989"/>
    </source>
</evidence>
<dbReference type="GO" id="GO:0022857">
    <property type="term" value="F:transmembrane transporter activity"/>
    <property type="evidence" value="ECO:0007669"/>
    <property type="project" value="InterPro"/>
</dbReference>
<gene>
    <name evidence="9" type="ORF">N7452_006057</name>
</gene>
<feature type="transmembrane region" description="Helical" evidence="7">
    <location>
        <begin position="137"/>
        <end position="163"/>
    </location>
</feature>
<feature type="transmembrane region" description="Helical" evidence="7">
    <location>
        <begin position="262"/>
        <end position="281"/>
    </location>
</feature>
<dbReference type="Gene3D" id="1.20.1250.20">
    <property type="entry name" value="MFS general substrate transporter like domains"/>
    <property type="match status" value="2"/>
</dbReference>
<organism evidence="9 10">
    <name type="scientific">Penicillium brevicompactum</name>
    <dbReference type="NCBI Taxonomy" id="5074"/>
    <lineage>
        <taxon>Eukaryota</taxon>
        <taxon>Fungi</taxon>
        <taxon>Dikarya</taxon>
        <taxon>Ascomycota</taxon>
        <taxon>Pezizomycotina</taxon>
        <taxon>Eurotiomycetes</taxon>
        <taxon>Eurotiomycetidae</taxon>
        <taxon>Eurotiales</taxon>
        <taxon>Aspergillaceae</taxon>
        <taxon>Penicillium</taxon>
    </lineage>
</organism>
<dbReference type="PANTHER" id="PTHR23501:SF199">
    <property type="entry name" value="MFS EFFLUX TRANSPORTER INPD-RELATED"/>
    <property type="match status" value="1"/>
</dbReference>
<comment type="similarity">
    <text evidence="2">Belongs to the major facilitator superfamily. TCR/Tet family.</text>
</comment>
<keyword evidence="3 7" id="KW-0812">Transmembrane</keyword>
<feature type="compositionally biased region" description="Polar residues" evidence="6">
    <location>
        <begin position="39"/>
        <end position="51"/>
    </location>
</feature>
<feature type="transmembrane region" description="Helical" evidence="7">
    <location>
        <begin position="605"/>
        <end position="625"/>
    </location>
</feature>
<dbReference type="InterPro" id="IPR036259">
    <property type="entry name" value="MFS_trans_sf"/>
</dbReference>
<feature type="transmembrane region" description="Helical" evidence="7">
    <location>
        <begin position="293"/>
        <end position="313"/>
    </location>
</feature>
<feature type="transmembrane region" description="Helical" evidence="7">
    <location>
        <begin position="469"/>
        <end position="487"/>
    </location>
</feature>
<dbReference type="PROSITE" id="PS50850">
    <property type="entry name" value="MFS"/>
    <property type="match status" value="1"/>
</dbReference>
<keyword evidence="5 7" id="KW-0472">Membrane</keyword>
<feature type="transmembrane region" description="Helical" evidence="7">
    <location>
        <begin position="406"/>
        <end position="427"/>
    </location>
</feature>
<evidence type="ECO:0000256" key="3">
    <source>
        <dbReference type="ARBA" id="ARBA00022692"/>
    </source>
</evidence>
<dbReference type="Pfam" id="PF07690">
    <property type="entry name" value="MFS_1"/>
    <property type="match status" value="1"/>
</dbReference>
<proteinExistence type="inferred from homology"/>
<comment type="caution">
    <text evidence="9">The sequence shown here is derived from an EMBL/GenBank/DDBJ whole genome shotgun (WGS) entry which is preliminary data.</text>
</comment>
<feature type="region of interest" description="Disordered" evidence="6">
    <location>
        <begin position="1"/>
        <end position="125"/>
    </location>
</feature>
<feature type="transmembrane region" description="Helical" evidence="7">
    <location>
        <begin position="175"/>
        <end position="197"/>
    </location>
</feature>
<feature type="transmembrane region" description="Helical" evidence="7">
    <location>
        <begin position="365"/>
        <end position="386"/>
    </location>
</feature>
<evidence type="ECO:0000256" key="1">
    <source>
        <dbReference type="ARBA" id="ARBA00004141"/>
    </source>
</evidence>
<accession>A0A9W9QMQ5</accession>
<feature type="compositionally biased region" description="Basic and acidic residues" evidence="6">
    <location>
        <begin position="52"/>
        <end position="63"/>
    </location>
</feature>
<evidence type="ECO:0000313" key="10">
    <source>
        <dbReference type="Proteomes" id="UP001147695"/>
    </source>
</evidence>
<evidence type="ECO:0000256" key="6">
    <source>
        <dbReference type="SAM" id="MobiDB-lite"/>
    </source>
</evidence>
<feature type="compositionally biased region" description="Basic and acidic residues" evidence="6">
    <location>
        <begin position="95"/>
        <end position="123"/>
    </location>
</feature>
<dbReference type="CDD" id="cd17502">
    <property type="entry name" value="MFS_Azr1_MDR_like"/>
    <property type="match status" value="1"/>
</dbReference>
<feature type="transmembrane region" description="Helical" evidence="7">
    <location>
        <begin position="204"/>
        <end position="224"/>
    </location>
</feature>
<dbReference type="PANTHER" id="PTHR23501">
    <property type="entry name" value="MAJOR FACILITATOR SUPERFAMILY"/>
    <property type="match status" value="1"/>
</dbReference>
<dbReference type="Proteomes" id="UP001147695">
    <property type="component" value="Unassembled WGS sequence"/>
</dbReference>
<reference evidence="9" key="1">
    <citation type="submission" date="2022-12" db="EMBL/GenBank/DDBJ databases">
        <authorList>
            <person name="Petersen C."/>
        </authorList>
    </citation>
    <scope>NUCLEOTIDE SEQUENCE</scope>
    <source>
        <strain evidence="9">IBT 35673</strain>
    </source>
</reference>
<feature type="transmembrane region" description="Helical" evidence="7">
    <location>
        <begin position="230"/>
        <end position="250"/>
    </location>
</feature>
<feature type="transmembrane region" description="Helical" evidence="7">
    <location>
        <begin position="439"/>
        <end position="462"/>
    </location>
</feature>
<evidence type="ECO:0000256" key="2">
    <source>
        <dbReference type="ARBA" id="ARBA00007520"/>
    </source>
</evidence>
<comment type="subcellular location">
    <subcellularLocation>
        <location evidence="1">Membrane</location>
        <topology evidence="1">Multi-pass membrane protein</topology>
    </subcellularLocation>
</comment>
<evidence type="ECO:0000313" key="9">
    <source>
        <dbReference type="EMBL" id="KAJ5339329.1"/>
    </source>
</evidence>
<evidence type="ECO:0000259" key="8">
    <source>
        <dbReference type="PROSITE" id="PS50850"/>
    </source>
</evidence>
<sequence>MSFVMRLFRGNSPKEAAESHDPVAAQSAPPNNPDFTDVDLSQTPNRTLSPSSEKETVISDDFTRNTSFSDAANPEGKITPSPAPSPRLSSGPNEPAKEDKELLTTHGHETESTKEKEGGRDVELNESGEEYPKAWKLTLITIALCLCVFCVALDNTIIATAIPRITDEFHSIEDVGWYGSSYLLTTSAVTLIFGKLYTFLPIKWVYLAALFVFEIGSLVCATAPNSVALIIGRAIAGLGSAGLVTGSILIISKSVPLLKRPIYTSLVGAMFGVANVAGPLMGGAFTDHLTWRWCFYINLPVGGASWLFVLFFFQSPKIVVATRGLKEQIKELDLIGTFFFLPAIISLLLALQWGGSKYPWSNGRVIALFVVFGVLILVFCVVQWWAQDKATVPPRLIKNRNVWGSVWFSLTLGSAFFIFTYYLPIWFQSVKNASATGSGIMNLPTIIGVVVVSVLSGVLVTVCGYYTPFMIASSIIMAIGAGLLTTLKVDSGHSMWIGYQALLGIGIGLGMQQTMICAQTALEPKDVPVGLALVIFSQTLGGAIFISVAQNVFQNQLLANLAKYAPTQNAGEVIAAGATMIRSLFDGEVLHSILLAYNDAVTQTFYVAVAMSALSVIGPIFIEWLSVRGKNIEMTAA</sequence>